<proteinExistence type="inferred from homology"/>
<evidence type="ECO:0000256" key="6">
    <source>
        <dbReference type="ARBA" id="ARBA00023136"/>
    </source>
</evidence>
<keyword evidence="3" id="KW-0808">Transferase</keyword>
<organism evidence="8 9">
    <name type="scientific">Candidatus Gottesmanbacteria bacterium CG1_02_37_22</name>
    <dbReference type="NCBI Taxonomy" id="1805209"/>
    <lineage>
        <taxon>Bacteria</taxon>
        <taxon>Candidatus Gottesmaniibacteriota</taxon>
    </lineage>
</organism>
<feature type="transmembrane region" description="Helical" evidence="7">
    <location>
        <begin position="164"/>
        <end position="181"/>
    </location>
</feature>
<reference evidence="8 9" key="1">
    <citation type="journal article" date="2016" name="Environ. Microbiol.">
        <title>Genomic resolution of a cold subsurface aquifer community provides metabolic insights for novel microbes adapted to high CO concentrations.</title>
        <authorList>
            <person name="Probst A.J."/>
            <person name="Castelle C.J."/>
            <person name="Singh A."/>
            <person name="Brown C.T."/>
            <person name="Anantharaman K."/>
            <person name="Sharon I."/>
            <person name="Hug L.A."/>
            <person name="Burstein D."/>
            <person name="Emerson J.B."/>
            <person name="Thomas B.C."/>
            <person name="Banfield J.F."/>
        </authorList>
    </citation>
    <scope>NUCLEOTIDE SEQUENCE [LARGE SCALE GENOMIC DNA]</scope>
    <source>
        <strain evidence="8">CG1_02_37_22</strain>
    </source>
</reference>
<evidence type="ECO:0000256" key="5">
    <source>
        <dbReference type="ARBA" id="ARBA00022989"/>
    </source>
</evidence>
<gene>
    <name evidence="8" type="ORF">AUJ73_05125</name>
</gene>
<feature type="transmembrane region" description="Helical" evidence="7">
    <location>
        <begin position="218"/>
        <end position="237"/>
    </location>
</feature>
<feature type="transmembrane region" description="Helical" evidence="7">
    <location>
        <begin position="86"/>
        <end position="103"/>
    </location>
</feature>
<keyword evidence="6 7" id="KW-0472">Membrane</keyword>
<accession>A0A1J4TKQ2</accession>
<dbReference type="EMBL" id="MNUY01000081">
    <property type="protein sequence ID" value="OIO12732.1"/>
    <property type="molecule type" value="Genomic_DNA"/>
</dbReference>
<name>A0A1J4TKQ2_9BACT</name>
<feature type="transmembrane region" description="Helical" evidence="7">
    <location>
        <begin position="193"/>
        <end position="212"/>
    </location>
</feature>
<dbReference type="STRING" id="1805209.AUJ73_05125"/>
<dbReference type="PANTHER" id="PTHR30589:SF0">
    <property type="entry name" value="PHOSPHATIDYLGLYCEROL--PROLIPOPROTEIN DIACYLGLYCERYL TRANSFERASE"/>
    <property type="match status" value="1"/>
</dbReference>
<keyword evidence="4 7" id="KW-0812">Transmembrane</keyword>
<dbReference type="GO" id="GO:0042158">
    <property type="term" value="P:lipoprotein biosynthetic process"/>
    <property type="evidence" value="ECO:0007669"/>
    <property type="project" value="InterPro"/>
</dbReference>
<evidence type="ECO:0000256" key="7">
    <source>
        <dbReference type="SAM" id="Phobius"/>
    </source>
</evidence>
<evidence type="ECO:0000256" key="2">
    <source>
        <dbReference type="ARBA" id="ARBA00022475"/>
    </source>
</evidence>
<evidence type="ECO:0000313" key="8">
    <source>
        <dbReference type="EMBL" id="OIO12732.1"/>
    </source>
</evidence>
<dbReference type="AlphaFoldDB" id="A0A1J4TKQ2"/>
<protein>
    <recommendedName>
        <fullName evidence="10">Phosphatidylglycerol--prolipoprotein diacylglyceryl transferase</fullName>
    </recommendedName>
</protein>
<evidence type="ECO:0000313" key="9">
    <source>
        <dbReference type="Proteomes" id="UP000183120"/>
    </source>
</evidence>
<dbReference type="PANTHER" id="PTHR30589">
    <property type="entry name" value="PROLIPOPROTEIN DIACYLGLYCERYL TRANSFERASE"/>
    <property type="match status" value="1"/>
</dbReference>
<comment type="similarity">
    <text evidence="1">Belongs to the Lgt family.</text>
</comment>
<evidence type="ECO:0008006" key="10">
    <source>
        <dbReference type="Google" id="ProtNLM"/>
    </source>
</evidence>
<sequence>MKMILFTIGTFNVYTFSILLALSFVVSTFIVWKFAKEEFKEEEYLDAYLYTSIVSLIAARIIYILLHFDDFGINLLRYILVRETPGLSLLGGLCFGVIFLWWYTKLKKTGYFHILDIFSIAGGFALFLVKVGEQLGGAAFGKETNFFLAIQIAGLPGRRHPTELYESLIFLTTTIILMIIYHKQKRNKWPEGTTFYIFVFIFSVEVLLLEFLRNYNVYLYGLSLKQIGSIILLILIIKPIYKRFRTIFNQKKE</sequence>
<feature type="transmembrane region" description="Helical" evidence="7">
    <location>
        <begin position="12"/>
        <end position="35"/>
    </location>
</feature>
<comment type="caution">
    <text evidence="8">The sequence shown here is derived from an EMBL/GenBank/DDBJ whole genome shotgun (WGS) entry which is preliminary data.</text>
</comment>
<dbReference type="Proteomes" id="UP000183120">
    <property type="component" value="Unassembled WGS sequence"/>
</dbReference>
<evidence type="ECO:0000256" key="3">
    <source>
        <dbReference type="ARBA" id="ARBA00022679"/>
    </source>
</evidence>
<dbReference type="Pfam" id="PF01790">
    <property type="entry name" value="LGT"/>
    <property type="match status" value="1"/>
</dbReference>
<evidence type="ECO:0000256" key="4">
    <source>
        <dbReference type="ARBA" id="ARBA00022692"/>
    </source>
</evidence>
<evidence type="ECO:0000256" key="1">
    <source>
        <dbReference type="ARBA" id="ARBA00007150"/>
    </source>
</evidence>
<dbReference type="GO" id="GO:0008961">
    <property type="term" value="F:phosphatidylglycerol-prolipoprotein diacylglyceryl transferase activity"/>
    <property type="evidence" value="ECO:0007669"/>
    <property type="project" value="InterPro"/>
</dbReference>
<feature type="transmembrane region" description="Helical" evidence="7">
    <location>
        <begin position="47"/>
        <end position="66"/>
    </location>
</feature>
<dbReference type="GO" id="GO:0005886">
    <property type="term" value="C:plasma membrane"/>
    <property type="evidence" value="ECO:0007669"/>
    <property type="project" value="InterPro"/>
</dbReference>
<dbReference type="InterPro" id="IPR001640">
    <property type="entry name" value="Lgt"/>
</dbReference>
<keyword evidence="5 7" id="KW-1133">Transmembrane helix</keyword>
<keyword evidence="2" id="KW-1003">Cell membrane</keyword>
<feature type="transmembrane region" description="Helical" evidence="7">
    <location>
        <begin position="110"/>
        <end position="129"/>
    </location>
</feature>